<evidence type="ECO:0000259" key="11">
    <source>
        <dbReference type="PROSITE" id="PS50262"/>
    </source>
</evidence>
<accession>A0A8J9Z2U7</accession>
<feature type="transmembrane region" description="Helical" evidence="10">
    <location>
        <begin position="6"/>
        <end position="33"/>
    </location>
</feature>
<dbReference type="Pfam" id="PF00001">
    <property type="entry name" value="7tm_1"/>
    <property type="match status" value="1"/>
</dbReference>
<feature type="transmembrane region" description="Helical" evidence="10">
    <location>
        <begin position="425"/>
        <end position="445"/>
    </location>
</feature>
<evidence type="ECO:0000256" key="4">
    <source>
        <dbReference type="ARBA" id="ARBA00022989"/>
    </source>
</evidence>
<keyword evidence="5" id="KW-0297">G-protein coupled receptor</keyword>
<dbReference type="PANTHER" id="PTHR24228:SF72">
    <property type="entry name" value="G-PROTEIN COUPLED RECEPTORS FAMILY 1 PROFILE DOMAIN-CONTAINING PROTEIN"/>
    <property type="match status" value="1"/>
</dbReference>
<dbReference type="AlphaFoldDB" id="A0A8J9Z2U7"/>
<keyword evidence="3 10" id="KW-0812">Transmembrane</keyword>
<feature type="transmembrane region" description="Helical" evidence="10">
    <location>
        <begin position="162"/>
        <end position="187"/>
    </location>
</feature>
<keyword evidence="4 10" id="KW-1133">Transmembrane helix</keyword>
<feature type="compositionally biased region" description="Polar residues" evidence="9">
    <location>
        <begin position="357"/>
        <end position="370"/>
    </location>
</feature>
<keyword evidence="7" id="KW-0675">Receptor</keyword>
<comment type="subcellular location">
    <subcellularLocation>
        <location evidence="1">Cell membrane</location>
        <topology evidence="1">Multi-pass membrane protein</topology>
    </subcellularLocation>
</comment>
<reference evidence="12" key="1">
    <citation type="submission" date="2022-01" db="EMBL/GenBank/DDBJ databases">
        <authorList>
            <person name="Braso-Vives M."/>
        </authorList>
    </citation>
    <scope>NUCLEOTIDE SEQUENCE</scope>
</reference>
<evidence type="ECO:0000256" key="2">
    <source>
        <dbReference type="ARBA" id="ARBA00022475"/>
    </source>
</evidence>
<dbReference type="OrthoDB" id="10044919at2759"/>
<evidence type="ECO:0000256" key="3">
    <source>
        <dbReference type="ARBA" id="ARBA00022692"/>
    </source>
</evidence>
<keyword evidence="13" id="KW-1185">Reference proteome</keyword>
<dbReference type="EMBL" id="OV696700">
    <property type="protein sequence ID" value="CAH1246601.1"/>
    <property type="molecule type" value="Genomic_DNA"/>
</dbReference>
<feature type="transmembrane region" description="Helical" evidence="10">
    <location>
        <begin position="392"/>
        <end position="413"/>
    </location>
</feature>
<dbReference type="PANTHER" id="PTHR24228">
    <property type="entry name" value="B2 BRADYKININ RECEPTOR/ANGIOTENSIN II RECEPTOR"/>
    <property type="match status" value="1"/>
</dbReference>
<name>A0A8J9Z2U7_BRALA</name>
<proteinExistence type="predicted"/>
<evidence type="ECO:0000256" key="7">
    <source>
        <dbReference type="ARBA" id="ARBA00023170"/>
    </source>
</evidence>
<evidence type="ECO:0000256" key="1">
    <source>
        <dbReference type="ARBA" id="ARBA00004651"/>
    </source>
</evidence>
<dbReference type="SMART" id="SM01381">
    <property type="entry name" value="7TM_GPCR_Srsx"/>
    <property type="match status" value="1"/>
</dbReference>
<dbReference type="Proteomes" id="UP000838412">
    <property type="component" value="Chromosome 15"/>
</dbReference>
<feature type="transmembrane region" description="Helical" evidence="10">
    <location>
        <begin position="75"/>
        <end position="99"/>
    </location>
</feature>
<evidence type="ECO:0000313" key="12">
    <source>
        <dbReference type="EMBL" id="CAH1246601.1"/>
    </source>
</evidence>
<keyword evidence="8" id="KW-0807">Transducer</keyword>
<dbReference type="GO" id="GO:0004930">
    <property type="term" value="F:G protein-coupled receptor activity"/>
    <property type="evidence" value="ECO:0007669"/>
    <property type="project" value="UniProtKB-KW"/>
</dbReference>
<evidence type="ECO:0000256" key="10">
    <source>
        <dbReference type="SAM" id="Phobius"/>
    </source>
</evidence>
<dbReference type="FunFam" id="1.20.1070.10:FF:000568">
    <property type="entry name" value="Uncharacterized protein"/>
    <property type="match status" value="1"/>
</dbReference>
<dbReference type="PROSITE" id="PS50262">
    <property type="entry name" value="G_PROTEIN_RECEP_F1_2"/>
    <property type="match status" value="1"/>
</dbReference>
<feature type="domain" description="G-protein coupled receptors family 1 profile" evidence="11">
    <location>
        <begin position="23"/>
        <end position="442"/>
    </location>
</feature>
<feature type="region of interest" description="Disordered" evidence="9">
    <location>
        <begin position="209"/>
        <end position="383"/>
    </location>
</feature>
<sequence>MVTAGEYVLVVVIGIIIVVSVIGCLLTIVVIWTRPALKKPVNIPLASLSCADILFAIFYSSFWIQYILYPLWEPPAALCWVTAYASPVLFGVSASHMLCIALQRYFKICTNSTSLKSTRVLVIMLLLTWLVPIVTFLPLFVGEEVKVDTKLKRCAMMRSDKLWAKVFPAILNVFVPYAATIIVYILIQNHVRESTKRVRANKVGPRSNRLAVKYSGGKGDDAGPSTSRATVRVTKHSRGMEDVVWEGDENSTSSDEGQGGNECVVWEGDNNSTSSDEEQKGNDCIVGEGERNASTSDEEQNENDCAEPGEPKDIPVATASDTSKQHRHAGQGQNYGEDQNGDDKIEPDEPSCIILTPNATSDQANSNERQQAVRGNRKQNDNNAADRQITKMMMIIFAVFTVCCLPAFLMMIFSSKFNVPAEAFIVGQLLLTLNSALNPIVYGVMNKNIRQGYKHIWDSMLHYIT</sequence>
<dbReference type="CDD" id="cd00637">
    <property type="entry name" value="7tm_classA_rhodopsin-like"/>
    <property type="match status" value="1"/>
</dbReference>
<keyword evidence="2" id="KW-1003">Cell membrane</keyword>
<organism evidence="12 13">
    <name type="scientific">Branchiostoma lanceolatum</name>
    <name type="common">Common lancelet</name>
    <name type="synonym">Amphioxus lanceolatum</name>
    <dbReference type="NCBI Taxonomy" id="7740"/>
    <lineage>
        <taxon>Eukaryota</taxon>
        <taxon>Metazoa</taxon>
        <taxon>Chordata</taxon>
        <taxon>Cephalochordata</taxon>
        <taxon>Leptocardii</taxon>
        <taxon>Amphioxiformes</taxon>
        <taxon>Branchiostomatidae</taxon>
        <taxon>Branchiostoma</taxon>
    </lineage>
</organism>
<evidence type="ECO:0000256" key="8">
    <source>
        <dbReference type="ARBA" id="ARBA00023224"/>
    </source>
</evidence>
<evidence type="ECO:0000256" key="9">
    <source>
        <dbReference type="SAM" id="MobiDB-lite"/>
    </source>
</evidence>
<dbReference type="SUPFAM" id="SSF81321">
    <property type="entry name" value="Family A G protein-coupled receptor-like"/>
    <property type="match status" value="1"/>
</dbReference>
<dbReference type="Gene3D" id="1.20.1070.10">
    <property type="entry name" value="Rhodopsin 7-helix transmembrane proteins"/>
    <property type="match status" value="2"/>
</dbReference>
<gene>
    <name evidence="12" type="primary">ADRA2A</name>
    <name evidence="12" type="ORF">BLAG_LOCUS8569</name>
</gene>
<dbReference type="PRINTS" id="PR00237">
    <property type="entry name" value="GPCRRHODOPSN"/>
</dbReference>
<dbReference type="InterPro" id="IPR000276">
    <property type="entry name" value="GPCR_Rhodpsn"/>
</dbReference>
<keyword evidence="6 10" id="KW-0472">Membrane</keyword>
<feature type="transmembrane region" description="Helical" evidence="10">
    <location>
        <begin position="45"/>
        <end position="69"/>
    </location>
</feature>
<evidence type="ECO:0000256" key="5">
    <source>
        <dbReference type="ARBA" id="ARBA00023040"/>
    </source>
</evidence>
<feature type="transmembrane region" description="Helical" evidence="10">
    <location>
        <begin position="120"/>
        <end position="142"/>
    </location>
</feature>
<protein>
    <submittedName>
        <fullName evidence="12">ADRA2A protein</fullName>
    </submittedName>
</protein>
<evidence type="ECO:0000313" key="13">
    <source>
        <dbReference type="Proteomes" id="UP000838412"/>
    </source>
</evidence>
<feature type="compositionally biased region" description="Acidic residues" evidence="9">
    <location>
        <begin position="296"/>
        <end position="307"/>
    </location>
</feature>
<dbReference type="InterPro" id="IPR017452">
    <property type="entry name" value="GPCR_Rhodpsn_7TM"/>
</dbReference>
<dbReference type="GO" id="GO:0005886">
    <property type="term" value="C:plasma membrane"/>
    <property type="evidence" value="ECO:0007669"/>
    <property type="project" value="UniProtKB-SubCell"/>
</dbReference>
<evidence type="ECO:0000256" key="6">
    <source>
        <dbReference type="ARBA" id="ARBA00023136"/>
    </source>
</evidence>